<accession>A0A921Q766</accession>
<feature type="region of interest" description="Disordered" evidence="1">
    <location>
        <begin position="1"/>
        <end position="28"/>
    </location>
</feature>
<proteinExistence type="predicted"/>
<dbReference type="Proteomes" id="UP000807115">
    <property type="component" value="Chromosome 10"/>
</dbReference>
<dbReference type="EMBL" id="CM027689">
    <property type="protein sequence ID" value="KAG0515136.1"/>
    <property type="molecule type" value="Genomic_DNA"/>
</dbReference>
<feature type="compositionally biased region" description="Basic and acidic residues" evidence="1">
    <location>
        <begin position="69"/>
        <end position="84"/>
    </location>
</feature>
<sequence>MEAPSFALRPRHERSPSARPSPLADVRLPTRTRSLRRCPLAAVHIYALAVAKRSVRCLPPSAQTPRPTRCRDVETNSKRGESGT</sequence>
<evidence type="ECO:0000313" key="3">
    <source>
        <dbReference type="Proteomes" id="UP000807115"/>
    </source>
</evidence>
<evidence type="ECO:0000256" key="1">
    <source>
        <dbReference type="SAM" id="MobiDB-lite"/>
    </source>
</evidence>
<name>A0A921Q766_SORBI</name>
<protein>
    <submittedName>
        <fullName evidence="2">Uncharacterized protein</fullName>
    </submittedName>
</protein>
<comment type="caution">
    <text evidence="2">The sequence shown here is derived from an EMBL/GenBank/DDBJ whole genome shotgun (WGS) entry which is preliminary data.</text>
</comment>
<reference evidence="2" key="2">
    <citation type="submission" date="2020-10" db="EMBL/GenBank/DDBJ databases">
        <authorList>
            <person name="Cooper E.A."/>
            <person name="Brenton Z.W."/>
            <person name="Flinn B.S."/>
            <person name="Jenkins J."/>
            <person name="Shu S."/>
            <person name="Flowers D."/>
            <person name="Luo F."/>
            <person name="Wang Y."/>
            <person name="Xia P."/>
            <person name="Barry K."/>
            <person name="Daum C."/>
            <person name="Lipzen A."/>
            <person name="Yoshinaga Y."/>
            <person name="Schmutz J."/>
            <person name="Saski C."/>
            <person name="Vermerris W."/>
            <person name="Kresovich S."/>
        </authorList>
    </citation>
    <scope>NUCLEOTIDE SEQUENCE</scope>
</reference>
<gene>
    <name evidence="2" type="ORF">BDA96_10G253100</name>
</gene>
<feature type="region of interest" description="Disordered" evidence="1">
    <location>
        <begin position="56"/>
        <end position="84"/>
    </location>
</feature>
<reference evidence="2" key="1">
    <citation type="journal article" date="2019" name="BMC Genomics">
        <title>A new reference genome for Sorghum bicolor reveals high levels of sequence similarity between sweet and grain genotypes: implications for the genetics of sugar metabolism.</title>
        <authorList>
            <person name="Cooper E.A."/>
            <person name="Brenton Z.W."/>
            <person name="Flinn B.S."/>
            <person name="Jenkins J."/>
            <person name="Shu S."/>
            <person name="Flowers D."/>
            <person name="Luo F."/>
            <person name="Wang Y."/>
            <person name="Xia P."/>
            <person name="Barry K."/>
            <person name="Daum C."/>
            <person name="Lipzen A."/>
            <person name="Yoshinaga Y."/>
            <person name="Schmutz J."/>
            <person name="Saski C."/>
            <person name="Vermerris W."/>
            <person name="Kresovich S."/>
        </authorList>
    </citation>
    <scope>NUCLEOTIDE SEQUENCE</scope>
</reference>
<dbReference type="AlphaFoldDB" id="A0A921Q766"/>
<evidence type="ECO:0000313" key="2">
    <source>
        <dbReference type="EMBL" id="KAG0515136.1"/>
    </source>
</evidence>
<organism evidence="2 3">
    <name type="scientific">Sorghum bicolor</name>
    <name type="common">Sorghum</name>
    <name type="synonym">Sorghum vulgare</name>
    <dbReference type="NCBI Taxonomy" id="4558"/>
    <lineage>
        <taxon>Eukaryota</taxon>
        <taxon>Viridiplantae</taxon>
        <taxon>Streptophyta</taxon>
        <taxon>Embryophyta</taxon>
        <taxon>Tracheophyta</taxon>
        <taxon>Spermatophyta</taxon>
        <taxon>Magnoliopsida</taxon>
        <taxon>Liliopsida</taxon>
        <taxon>Poales</taxon>
        <taxon>Poaceae</taxon>
        <taxon>PACMAD clade</taxon>
        <taxon>Panicoideae</taxon>
        <taxon>Andropogonodae</taxon>
        <taxon>Andropogoneae</taxon>
        <taxon>Sorghinae</taxon>
        <taxon>Sorghum</taxon>
    </lineage>
</organism>